<organism evidence="2 3">
    <name type="scientific">Stylonychia lemnae</name>
    <name type="common">Ciliate</name>
    <dbReference type="NCBI Taxonomy" id="5949"/>
    <lineage>
        <taxon>Eukaryota</taxon>
        <taxon>Sar</taxon>
        <taxon>Alveolata</taxon>
        <taxon>Ciliophora</taxon>
        <taxon>Intramacronucleata</taxon>
        <taxon>Spirotrichea</taxon>
        <taxon>Stichotrichia</taxon>
        <taxon>Sporadotrichida</taxon>
        <taxon>Oxytrichidae</taxon>
        <taxon>Stylonychinae</taxon>
        <taxon>Stylonychia</taxon>
    </lineage>
</organism>
<reference evidence="2 3" key="1">
    <citation type="submission" date="2014-06" db="EMBL/GenBank/DDBJ databases">
        <authorList>
            <person name="Swart Estienne"/>
        </authorList>
    </citation>
    <scope>NUCLEOTIDE SEQUENCE [LARGE SCALE GENOMIC DNA]</scope>
    <source>
        <strain evidence="2 3">130c</strain>
    </source>
</reference>
<dbReference type="EMBL" id="CCKQ01007062">
    <property type="protein sequence ID" value="CDW78399.1"/>
    <property type="molecule type" value="Genomic_DNA"/>
</dbReference>
<keyword evidence="3" id="KW-1185">Reference proteome</keyword>
<feature type="region of interest" description="Disordered" evidence="1">
    <location>
        <begin position="293"/>
        <end position="312"/>
    </location>
</feature>
<evidence type="ECO:0000256" key="1">
    <source>
        <dbReference type="SAM" id="MobiDB-lite"/>
    </source>
</evidence>
<sequence>MAIEYPIMTDGNEQSDYDEDILRFHANEIQSPQIILSNRMRNDRLQKNYVKNVSPTKKQNLYGANRSMDNRKLSQASRNYDIPTLDSKSIETVNSIGTNISNPKIDYDSMEIKLTSDESVLANTLPLNQVLAQDQHVKSKITAARVISIYGDLGPKNRKLKDTLKNVINKQSQQFDQLQLKRQLDQPQLQYLSVDFSKKPILNTDYSIEFIDHYQQNLNYKANYQLNDQNIILNSFDKRTQKTVQQERISRKSVTQTRQIYRGNEPPIPPSIQVNKVRGDKVKNGMQILIQKTQSHNTSNEKPNYNGAGSFQNSSPRALSIVHELQDSTNNNYLNHIENKFLKHKSTPVRTSINTKRKLEHNQSESGYEDKIKLKQNLQQQDTKKLLVMSQREIQVNRSLEQKNIQHQQMQQLQQKFVHNNNLNQSINLNHYANMSPDSFQKIDKFSKDYVEAPITQYKTGVDDNRSNLVVKRKIKLSNLSSSVNHIQSMRNEIIMRQQYVPPINNSEVQSRVDRDQKFMELMNRDWQNQFDKLSDNLKIVRSKEKKVRQMISKESYQDLDRKKVEKSVTFILPEIMN</sequence>
<name>A0A078A854_STYLE</name>
<dbReference type="Proteomes" id="UP000039865">
    <property type="component" value="Unassembled WGS sequence"/>
</dbReference>
<evidence type="ECO:0000313" key="3">
    <source>
        <dbReference type="Proteomes" id="UP000039865"/>
    </source>
</evidence>
<accession>A0A078A854</accession>
<dbReference type="AlphaFoldDB" id="A0A078A854"/>
<dbReference type="InParanoid" id="A0A078A854"/>
<protein>
    <submittedName>
        <fullName evidence="2">Uncharacterized protein</fullName>
    </submittedName>
</protein>
<evidence type="ECO:0000313" key="2">
    <source>
        <dbReference type="EMBL" id="CDW78399.1"/>
    </source>
</evidence>
<proteinExistence type="predicted"/>
<gene>
    <name evidence="2" type="primary">Contig19673.g20859</name>
    <name evidence="2" type="ORF">STYLEM_7376</name>
</gene>